<sequence>MRPYGLLCLVIALMYSPRETSCIIIYLTGFVRDPNNKQTCFSPIKAQMDYFLSNGETFENLPSHIVCQYKCPYFLGHGLGVKKGAKDGSWVVGHTVPLKSCATSEAKSKEGPIKQGLRCYTTEIGERIIRMELPKYYTVRNCNIRVFLADVQVIEDWLTIIDDHGLKGLSQEIRLKGFSEAQSYYDTKYDYFCDQFYTNMKYAAVNSVPGIRSRKDVLLMFHGLAMAIGVLSA</sequence>
<comment type="caution">
    <text evidence="2">The sequence shown here is derived from an EMBL/GenBank/DDBJ whole genome shotgun (WGS) entry which is preliminary data.</text>
</comment>
<dbReference type="Proteomes" id="UP001497497">
    <property type="component" value="Unassembled WGS sequence"/>
</dbReference>
<reference evidence="2 3" key="1">
    <citation type="submission" date="2024-04" db="EMBL/GenBank/DDBJ databases">
        <authorList>
            <consortium name="Genoscope - CEA"/>
            <person name="William W."/>
        </authorList>
    </citation>
    <scope>NUCLEOTIDE SEQUENCE [LARGE SCALE GENOMIC DNA]</scope>
</reference>
<evidence type="ECO:0000313" key="3">
    <source>
        <dbReference type="Proteomes" id="UP001497497"/>
    </source>
</evidence>
<protein>
    <submittedName>
        <fullName evidence="2">Uncharacterized protein</fullName>
    </submittedName>
</protein>
<feature type="signal peptide" evidence="1">
    <location>
        <begin position="1"/>
        <end position="22"/>
    </location>
</feature>
<proteinExistence type="predicted"/>
<accession>A0AAV2HVR4</accession>
<evidence type="ECO:0000256" key="1">
    <source>
        <dbReference type="SAM" id="SignalP"/>
    </source>
</evidence>
<feature type="chain" id="PRO_5043965593" evidence="1">
    <location>
        <begin position="23"/>
        <end position="233"/>
    </location>
</feature>
<keyword evidence="3" id="KW-1185">Reference proteome</keyword>
<name>A0AAV2HVR4_LYMST</name>
<dbReference type="EMBL" id="CAXITT010000275">
    <property type="protein sequence ID" value="CAL1537790.1"/>
    <property type="molecule type" value="Genomic_DNA"/>
</dbReference>
<evidence type="ECO:0000313" key="2">
    <source>
        <dbReference type="EMBL" id="CAL1537790.1"/>
    </source>
</evidence>
<keyword evidence="1" id="KW-0732">Signal</keyword>
<gene>
    <name evidence="2" type="ORF">GSLYS_00011692001</name>
</gene>
<dbReference type="AlphaFoldDB" id="A0AAV2HVR4"/>
<organism evidence="2 3">
    <name type="scientific">Lymnaea stagnalis</name>
    <name type="common">Great pond snail</name>
    <name type="synonym">Helix stagnalis</name>
    <dbReference type="NCBI Taxonomy" id="6523"/>
    <lineage>
        <taxon>Eukaryota</taxon>
        <taxon>Metazoa</taxon>
        <taxon>Spiralia</taxon>
        <taxon>Lophotrochozoa</taxon>
        <taxon>Mollusca</taxon>
        <taxon>Gastropoda</taxon>
        <taxon>Heterobranchia</taxon>
        <taxon>Euthyneura</taxon>
        <taxon>Panpulmonata</taxon>
        <taxon>Hygrophila</taxon>
        <taxon>Lymnaeoidea</taxon>
        <taxon>Lymnaeidae</taxon>
        <taxon>Lymnaea</taxon>
    </lineage>
</organism>